<dbReference type="AlphaFoldDB" id="A0A9X3EX13"/>
<gene>
    <name evidence="1" type="ORF">OV079_16510</name>
</gene>
<evidence type="ECO:0000313" key="2">
    <source>
        <dbReference type="Proteomes" id="UP001150924"/>
    </source>
</evidence>
<dbReference type="RefSeq" id="WP_267769709.1">
    <property type="nucleotide sequence ID" value="NZ_JAPNKE010000002.1"/>
</dbReference>
<protein>
    <submittedName>
        <fullName evidence="1">Uncharacterized protein</fullName>
    </submittedName>
</protein>
<accession>A0A9X3EX13</accession>
<organism evidence="1 2">
    <name type="scientific">Nannocystis pusilla</name>
    <dbReference type="NCBI Taxonomy" id="889268"/>
    <lineage>
        <taxon>Bacteria</taxon>
        <taxon>Pseudomonadati</taxon>
        <taxon>Myxococcota</taxon>
        <taxon>Polyangia</taxon>
        <taxon>Nannocystales</taxon>
        <taxon>Nannocystaceae</taxon>
        <taxon>Nannocystis</taxon>
    </lineage>
</organism>
<reference evidence="1" key="1">
    <citation type="submission" date="2022-11" db="EMBL/GenBank/DDBJ databases">
        <title>Minimal conservation of predation-associated metabolite biosynthetic gene clusters underscores biosynthetic potential of Myxococcota including descriptions for ten novel species: Archangium lansinium sp. nov., Myxococcus landrumus sp. nov., Nannocystis bai.</title>
        <authorList>
            <person name="Ahearne A."/>
            <person name="Stevens C."/>
            <person name="Phillips K."/>
        </authorList>
    </citation>
    <scope>NUCLEOTIDE SEQUENCE</scope>
    <source>
        <strain evidence="1">Na p29</strain>
    </source>
</reference>
<name>A0A9X3EX13_9BACT</name>
<evidence type="ECO:0000313" key="1">
    <source>
        <dbReference type="EMBL" id="MCY1007128.1"/>
    </source>
</evidence>
<dbReference type="EMBL" id="JAPNKE010000002">
    <property type="protein sequence ID" value="MCY1007128.1"/>
    <property type="molecule type" value="Genomic_DNA"/>
</dbReference>
<sequence length="107" mass="10998">MGGDITFVLTPGGACGGARICGVDEFGGGSKSDEAGEFVDVEHTGDRVGVASVATFGGYHRPGACGLLERSRVVRAESDGEDASDPARNCSASLVCRAGDPRDERRH</sequence>
<dbReference type="Proteomes" id="UP001150924">
    <property type="component" value="Unassembled WGS sequence"/>
</dbReference>
<comment type="caution">
    <text evidence="1">The sequence shown here is derived from an EMBL/GenBank/DDBJ whole genome shotgun (WGS) entry which is preliminary data.</text>
</comment>
<proteinExistence type="predicted"/>
<keyword evidence="2" id="KW-1185">Reference proteome</keyword>